<keyword evidence="3" id="KW-1185">Reference proteome</keyword>
<dbReference type="KEGG" id="salw:CP975_16160"/>
<dbReference type="EMBL" id="CP023695">
    <property type="protein sequence ID" value="QEV18817.1"/>
    <property type="molecule type" value="Genomic_DNA"/>
</dbReference>
<dbReference type="Proteomes" id="UP000326553">
    <property type="component" value="Chromosome"/>
</dbReference>
<evidence type="ECO:0000313" key="2">
    <source>
        <dbReference type="EMBL" id="QEV18817.1"/>
    </source>
</evidence>
<dbReference type="RefSeq" id="WP_055533534.1">
    <property type="nucleotide sequence ID" value="NZ_CP023695.1"/>
</dbReference>
<reference evidence="2 3" key="1">
    <citation type="submission" date="2017-09" db="EMBL/GenBank/DDBJ databases">
        <authorList>
            <person name="Lee N."/>
            <person name="Cho B.-K."/>
        </authorList>
    </citation>
    <scope>NUCLEOTIDE SEQUENCE [LARGE SCALE GENOMIC DNA]</scope>
    <source>
        <strain evidence="2 3">ATCC 12461</strain>
    </source>
</reference>
<gene>
    <name evidence="2" type="ORF">CP975_16160</name>
</gene>
<accession>A0A5J6HNU7</accession>
<feature type="signal peptide" evidence="1">
    <location>
        <begin position="1"/>
        <end position="27"/>
    </location>
</feature>
<sequence length="99" mass="10847">MRTRKAIAGLALGTTVGLGLMAAPAQAAPAQVAPAQAAQSVEETKGAQATRHFYSSHWTLRECQARGNYWMSRNPSWGAECDPGLGTDGRFKYHLYMWY</sequence>
<evidence type="ECO:0000256" key="1">
    <source>
        <dbReference type="SAM" id="SignalP"/>
    </source>
</evidence>
<keyword evidence="1" id="KW-0732">Signal</keyword>
<dbReference type="AlphaFoldDB" id="A0A5J6HNU7"/>
<organism evidence="2 3">
    <name type="scientific">Streptomyces alboniger</name>
    <dbReference type="NCBI Taxonomy" id="132473"/>
    <lineage>
        <taxon>Bacteria</taxon>
        <taxon>Bacillati</taxon>
        <taxon>Actinomycetota</taxon>
        <taxon>Actinomycetes</taxon>
        <taxon>Kitasatosporales</taxon>
        <taxon>Streptomycetaceae</taxon>
        <taxon>Streptomyces</taxon>
        <taxon>Streptomyces aurantiacus group</taxon>
    </lineage>
</organism>
<proteinExistence type="predicted"/>
<evidence type="ECO:0000313" key="3">
    <source>
        <dbReference type="Proteomes" id="UP000326553"/>
    </source>
</evidence>
<dbReference type="OrthoDB" id="3482886at2"/>
<name>A0A5J6HNU7_STRAD</name>
<feature type="chain" id="PRO_5023870745" evidence="1">
    <location>
        <begin position="28"/>
        <end position="99"/>
    </location>
</feature>
<protein>
    <submittedName>
        <fullName evidence="2">Uncharacterized protein</fullName>
    </submittedName>
</protein>